<feature type="compositionally biased region" description="Polar residues" evidence="7">
    <location>
        <begin position="912"/>
        <end position="924"/>
    </location>
</feature>
<keyword evidence="2" id="KW-1017">Isopeptide bond</keyword>
<feature type="compositionally biased region" description="Basic and acidic residues" evidence="7">
    <location>
        <begin position="526"/>
        <end position="536"/>
    </location>
</feature>
<evidence type="ECO:0000256" key="1">
    <source>
        <dbReference type="ARBA" id="ARBA00004123"/>
    </source>
</evidence>
<dbReference type="GeneID" id="101583093"/>
<dbReference type="GO" id="GO:0051983">
    <property type="term" value="P:regulation of chromosome segregation"/>
    <property type="evidence" value="ECO:0007669"/>
    <property type="project" value="TreeGrafter"/>
</dbReference>
<feature type="compositionally biased region" description="Polar residues" evidence="7">
    <location>
        <begin position="498"/>
        <end position="508"/>
    </location>
</feature>
<name>A0A6P6EEQ0_OCTDE</name>
<dbReference type="AlphaFoldDB" id="A0A6P6EEQ0"/>
<dbReference type="PANTHER" id="PTHR21603">
    <property type="entry name" value="ANTIGEN KI-67-LIKE PROTEIN"/>
    <property type="match status" value="1"/>
</dbReference>
<keyword evidence="9" id="KW-1185">Reference proteome</keyword>
<feature type="region of interest" description="Disordered" evidence="7">
    <location>
        <begin position="768"/>
        <end position="849"/>
    </location>
</feature>
<evidence type="ECO:0000256" key="6">
    <source>
        <dbReference type="ARBA" id="ARBA00023306"/>
    </source>
</evidence>
<dbReference type="OrthoDB" id="9947694at2759"/>
<comment type="subcellular location">
    <subcellularLocation>
        <location evidence="1">Nucleus</location>
    </subcellularLocation>
</comment>
<evidence type="ECO:0000313" key="9">
    <source>
        <dbReference type="Proteomes" id="UP000515203"/>
    </source>
</evidence>
<proteinExistence type="predicted"/>
<feature type="compositionally biased region" description="Low complexity" evidence="7">
    <location>
        <begin position="704"/>
        <end position="721"/>
    </location>
</feature>
<feature type="domain" description="PP1-binding" evidence="8">
    <location>
        <begin position="384"/>
        <end position="445"/>
    </location>
</feature>
<evidence type="ECO:0000256" key="5">
    <source>
        <dbReference type="ARBA" id="ARBA00023242"/>
    </source>
</evidence>
<reference evidence="10" key="1">
    <citation type="submission" date="2025-08" db="UniProtKB">
        <authorList>
            <consortium name="RefSeq"/>
        </authorList>
    </citation>
    <scope>IDENTIFICATION</scope>
</reference>
<evidence type="ECO:0000259" key="8">
    <source>
        <dbReference type="Pfam" id="PF15276"/>
    </source>
</evidence>
<feature type="region of interest" description="Disordered" evidence="7">
    <location>
        <begin position="657"/>
        <end position="747"/>
    </location>
</feature>
<dbReference type="GO" id="GO:0051301">
    <property type="term" value="P:cell division"/>
    <property type="evidence" value="ECO:0007669"/>
    <property type="project" value="UniProtKB-KW"/>
</dbReference>
<dbReference type="InterPro" id="IPR029334">
    <property type="entry name" value="PP1-bd"/>
</dbReference>
<evidence type="ECO:0000256" key="3">
    <source>
        <dbReference type="ARBA" id="ARBA00022553"/>
    </source>
</evidence>
<keyword evidence="6" id="KW-0131">Cell cycle</keyword>
<feature type="region of interest" description="Disordered" evidence="7">
    <location>
        <begin position="424"/>
        <end position="448"/>
    </location>
</feature>
<feature type="region of interest" description="Disordered" evidence="7">
    <location>
        <begin position="77"/>
        <end position="99"/>
    </location>
</feature>
<dbReference type="FunCoup" id="A0A6P6EEQ0">
    <property type="interactions" value="2370"/>
</dbReference>
<dbReference type="GO" id="GO:0007088">
    <property type="term" value="P:regulation of mitotic nuclear division"/>
    <property type="evidence" value="ECO:0007669"/>
    <property type="project" value="TreeGrafter"/>
</dbReference>
<feature type="compositionally biased region" description="Basic and acidic residues" evidence="7">
    <location>
        <begin position="677"/>
        <end position="703"/>
    </location>
</feature>
<evidence type="ECO:0000313" key="10">
    <source>
        <dbReference type="RefSeq" id="XP_023570483.1"/>
    </source>
</evidence>
<dbReference type="RefSeq" id="XP_023570483.1">
    <property type="nucleotide sequence ID" value="XM_023714715.1"/>
</dbReference>
<evidence type="ECO:0000256" key="4">
    <source>
        <dbReference type="ARBA" id="ARBA00022843"/>
    </source>
</evidence>
<feature type="region of interest" description="Disordered" evidence="7">
    <location>
        <begin position="526"/>
        <end position="570"/>
    </location>
</feature>
<evidence type="ECO:0000256" key="2">
    <source>
        <dbReference type="ARBA" id="ARBA00022499"/>
    </source>
</evidence>
<keyword evidence="4" id="KW-0832">Ubl conjugation</keyword>
<feature type="region of interest" description="Disordered" evidence="7">
    <location>
        <begin position="493"/>
        <end position="512"/>
    </location>
</feature>
<dbReference type="GO" id="GO:0005634">
    <property type="term" value="C:nucleus"/>
    <property type="evidence" value="ECO:0007669"/>
    <property type="project" value="UniProtKB-SubCell"/>
</dbReference>
<dbReference type="PANTHER" id="PTHR21603:SF16">
    <property type="entry name" value="CELL DIVISION CYCLE-ASSOCIATED PROTEIN 2"/>
    <property type="match status" value="1"/>
</dbReference>
<dbReference type="GO" id="GO:0005694">
    <property type="term" value="C:chromosome"/>
    <property type="evidence" value="ECO:0007669"/>
    <property type="project" value="TreeGrafter"/>
</dbReference>
<evidence type="ECO:0000256" key="7">
    <source>
        <dbReference type="SAM" id="MobiDB-lite"/>
    </source>
</evidence>
<feature type="compositionally biased region" description="Low complexity" evidence="7">
    <location>
        <begin position="774"/>
        <end position="787"/>
    </location>
</feature>
<gene>
    <name evidence="10" type="primary">Cdca2</name>
</gene>
<protein>
    <submittedName>
        <fullName evidence="10">Cell division cycle-associated protein 2 isoform X2</fullName>
    </submittedName>
</protein>
<feature type="region of interest" description="Disordered" evidence="7">
    <location>
        <begin position="869"/>
        <end position="1003"/>
    </location>
</feature>
<keyword evidence="10" id="KW-0132">Cell division</keyword>
<feature type="compositionally biased region" description="Basic residues" evidence="7">
    <location>
        <begin position="544"/>
        <end position="562"/>
    </location>
</feature>
<sequence>MDTSSQDMGPPETEASALHSVENASVILGTGNPVTPQKQAAEVTPALYTPQTFKSPLNFSTVTVEQLGITPESFVKNSSGKSSYLKKARRRSAVGARGSPETNHLIRFMAQQRALKSAEKSPLAHGSPFQGSPGVYRNVNSLRERISAFQSAFHSIKENEKMAPCAETSEAEEGPEVTGFAKKEDRGGSWKPGFPGELSSKRRKITAEGGSEDGLSLAGHTGSRMPRADVDRAHAAGPSVALAEVLASKKSPEHSLTKSGCVGDDCVPCPALAEASAGPEVADWMEGTGRSDAVPLDTLVTLATVPAAPVCRGEVPSTETIVLRSVLKKPCTKLSLESLEEHKDDLCANGTRPRLASHPLNCCKEHKAKDEDNCEVPAFPNTKKRKRVTFGEELSPEVFDESLPANTPLRKGGTPARLQDLHRRSPQLPDQSPVPEPLPQPDFDDKGENLENIEPLEISFAVQSPIKPSISETLSGTDAFNSSNIHRKLSSCKVAKPTRTSNRRNQPAFTEENGCNLRHAEAQPCKEKKINRKSQETKCTSRAFPKKKQMLKGGRKKKRKGKKSVEKSLYGERELASKKPLLSPIPELPEVSEAPLWAAGVCRLRAGAFSSAGKLGDVELLRTSAERRGLLLWPPDLRLQRGLHGADASELCRLDETGSSLPAAPSREDAGAGTGTEDSRSVPQAEKELQPGSELRTELEAHRGPAPRASASSERPASAGPSPDPPPQCPEGAAAAGPSAESLCRSLEAAQAPGLELEQQEDFLVATAGKLQRSSSSVAQEEFSSSEDVTRKRKSESEGHGEPAESGSAPGRGERKRGRRSVRRADGHCVWSQPDGSRSPSRSVESTVAASLQNAKLYHDLSDAIEQALQSTSSETKVRRSTRLQRDPESQGLVWLAVPFPSASQKARRRTSCTLDSRELQSSPPRKETEGSGQDPGVVGFSCGDKSSEGPAAAPSRFPRKRRKSLCVSELPSACRSTGPAPTGRGFPQEKAESSQRPGPGEN</sequence>
<keyword evidence="5" id="KW-0539">Nucleus</keyword>
<feature type="compositionally biased region" description="Polar residues" evidence="7">
    <location>
        <begin position="834"/>
        <end position="849"/>
    </location>
</feature>
<keyword evidence="3" id="KW-0597">Phosphoprotein</keyword>
<dbReference type="Pfam" id="PF15276">
    <property type="entry name" value="PP1_bind"/>
    <property type="match status" value="1"/>
</dbReference>
<organism evidence="9 10">
    <name type="scientific">Octodon degus</name>
    <name type="common">Degu</name>
    <name type="synonym">Sciurus degus</name>
    <dbReference type="NCBI Taxonomy" id="10160"/>
    <lineage>
        <taxon>Eukaryota</taxon>
        <taxon>Metazoa</taxon>
        <taxon>Chordata</taxon>
        <taxon>Craniata</taxon>
        <taxon>Vertebrata</taxon>
        <taxon>Euteleostomi</taxon>
        <taxon>Mammalia</taxon>
        <taxon>Eutheria</taxon>
        <taxon>Euarchontoglires</taxon>
        <taxon>Glires</taxon>
        <taxon>Rodentia</taxon>
        <taxon>Hystricomorpha</taxon>
        <taxon>Octodontidae</taxon>
        <taxon>Octodon</taxon>
    </lineage>
</organism>
<feature type="compositionally biased region" description="Low complexity" evidence="7">
    <location>
        <begin position="730"/>
        <end position="742"/>
    </location>
</feature>
<feature type="region of interest" description="Disordered" evidence="7">
    <location>
        <begin position="160"/>
        <end position="225"/>
    </location>
</feature>
<accession>A0A6P6EEQ0</accession>
<dbReference type="InParanoid" id="A0A6P6EEQ0"/>
<dbReference type="CTD" id="157313"/>
<dbReference type="Proteomes" id="UP000515203">
    <property type="component" value="Unplaced"/>
</dbReference>